<dbReference type="RefSeq" id="WP_191828164.1">
    <property type="nucleotide sequence ID" value="NZ_JACYHB010000003.1"/>
</dbReference>
<evidence type="ECO:0000256" key="1">
    <source>
        <dbReference type="SAM" id="MobiDB-lite"/>
    </source>
</evidence>
<proteinExistence type="predicted"/>
<dbReference type="Proteomes" id="UP000610846">
    <property type="component" value="Unassembled WGS sequence"/>
</dbReference>
<sequence length="102" mass="11032">MHEQDDRQDAEELRAVRASQGSQPRFADVRVGIMRIGVREGRALVQLALRSPRGEDVVVVDEGEAIDLHGAGLLHLDEVHGVEGSTTGEVVLSFHPAGRDVS</sequence>
<reference evidence="2" key="2">
    <citation type="submission" date="2020-09" db="EMBL/GenBank/DDBJ databases">
        <authorList>
            <person name="Yu Y."/>
        </authorList>
    </citation>
    <scope>NUCLEOTIDE SEQUENCE</scope>
    <source>
        <strain evidence="2">KCTC 49039</strain>
    </source>
</reference>
<accession>A0A927G809</accession>
<protein>
    <submittedName>
        <fullName evidence="2">Uncharacterized protein</fullName>
    </submittedName>
</protein>
<reference evidence="2" key="1">
    <citation type="journal article" date="2018" name="Curr. Microbiol.">
        <title>Cellulosimicrobium arenosum sp. nov., Isolated from Marine Sediment Sand.</title>
        <authorList>
            <person name="Oh M."/>
            <person name="Kim J.H."/>
            <person name="Yoon J.H."/>
            <person name="Schumann P."/>
            <person name="Kim W."/>
        </authorList>
    </citation>
    <scope>NUCLEOTIDE SEQUENCE</scope>
    <source>
        <strain evidence="2">KCTC 49039</strain>
    </source>
</reference>
<evidence type="ECO:0000313" key="2">
    <source>
        <dbReference type="EMBL" id="MBD8078599.1"/>
    </source>
</evidence>
<dbReference type="EMBL" id="JACYHB010000003">
    <property type="protein sequence ID" value="MBD8078599.1"/>
    <property type="molecule type" value="Genomic_DNA"/>
</dbReference>
<dbReference type="AlphaFoldDB" id="A0A927G809"/>
<feature type="region of interest" description="Disordered" evidence="1">
    <location>
        <begin position="1"/>
        <end position="22"/>
    </location>
</feature>
<comment type="caution">
    <text evidence="2">The sequence shown here is derived from an EMBL/GenBank/DDBJ whole genome shotgun (WGS) entry which is preliminary data.</text>
</comment>
<organism evidence="2 3">
    <name type="scientific">Cellulosimicrobium arenosum</name>
    <dbReference type="NCBI Taxonomy" id="2708133"/>
    <lineage>
        <taxon>Bacteria</taxon>
        <taxon>Bacillati</taxon>
        <taxon>Actinomycetota</taxon>
        <taxon>Actinomycetes</taxon>
        <taxon>Micrococcales</taxon>
        <taxon>Promicromonosporaceae</taxon>
        <taxon>Cellulosimicrobium</taxon>
    </lineage>
</organism>
<feature type="compositionally biased region" description="Basic and acidic residues" evidence="1">
    <location>
        <begin position="1"/>
        <end position="15"/>
    </location>
</feature>
<evidence type="ECO:0000313" key="3">
    <source>
        <dbReference type="Proteomes" id="UP000610846"/>
    </source>
</evidence>
<keyword evidence="3" id="KW-1185">Reference proteome</keyword>
<name>A0A927G809_9MICO</name>
<gene>
    <name evidence="2" type="ORF">IF651_05935</name>
</gene>